<feature type="compositionally biased region" description="Acidic residues" evidence="1">
    <location>
        <begin position="1"/>
        <end position="16"/>
    </location>
</feature>
<name>A0AAW1MCB0_POPJA</name>
<evidence type="ECO:0000313" key="3">
    <source>
        <dbReference type="Proteomes" id="UP001458880"/>
    </source>
</evidence>
<evidence type="ECO:0000313" key="2">
    <source>
        <dbReference type="EMBL" id="KAK9744139.1"/>
    </source>
</evidence>
<dbReference type="EMBL" id="JASPKY010000061">
    <property type="protein sequence ID" value="KAK9744139.1"/>
    <property type="molecule type" value="Genomic_DNA"/>
</dbReference>
<evidence type="ECO:0008006" key="4">
    <source>
        <dbReference type="Google" id="ProtNLM"/>
    </source>
</evidence>
<dbReference type="AlphaFoldDB" id="A0AAW1MCB0"/>
<dbReference type="Proteomes" id="UP001458880">
    <property type="component" value="Unassembled WGS sequence"/>
</dbReference>
<accession>A0AAW1MCB0</accession>
<evidence type="ECO:0000256" key="1">
    <source>
        <dbReference type="SAM" id="MobiDB-lite"/>
    </source>
</evidence>
<keyword evidence="3" id="KW-1185">Reference proteome</keyword>
<reference evidence="2 3" key="1">
    <citation type="journal article" date="2024" name="BMC Genomics">
        <title>De novo assembly and annotation of Popillia japonica's genome with initial clues to its potential as an invasive pest.</title>
        <authorList>
            <person name="Cucini C."/>
            <person name="Boschi S."/>
            <person name="Funari R."/>
            <person name="Cardaioli E."/>
            <person name="Iannotti N."/>
            <person name="Marturano G."/>
            <person name="Paoli F."/>
            <person name="Bruttini M."/>
            <person name="Carapelli A."/>
            <person name="Frati F."/>
            <person name="Nardi F."/>
        </authorList>
    </citation>
    <scope>NUCLEOTIDE SEQUENCE [LARGE SCALE GENOMIC DNA]</scope>
    <source>
        <strain evidence="2">DMR45628</strain>
    </source>
</reference>
<sequence>MEDSVEEREEDSDTEQEVSSGEQEEPISWGPHFVGKDGSKWSKHVPPSSRTRSENLITRLPGPKVAVKNLKGAYEIWKYFFDDDMIRKIVEYINKHIDKNKEKYSRERNAKKLIKLKFRP</sequence>
<feature type="region of interest" description="Disordered" evidence="1">
    <location>
        <begin position="1"/>
        <end position="58"/>
    </location>
</feature>
<comment type="caution">
    <text evidence="2">The sequence shown here is derived from an EMBL/GenBank/DDBJ whole genome shotgun (WGS) entry which is preliminary data.</text>
</comment>
<proteinExistence type="predicted"/>
<gene>
    <name evidence="2" type="ORF">QE152_g8016</name>
</gene>
<protein>
    <recommendedName>
        <fullName evidence="4">Transposase</fullName>
    </recommendedName>
</protein>
<organism evidence="2 3">
    <name type="scientific">Popillia japonica</name>
    <name type="common">Japanese beetle</name>
    <dbReference type="NCBI Taxonomy" id="7064"/>
    <lineage>
        <taxon>Eukaryota</taxon>
        <taxon>Metazoa</taxon>
        <taxon>Ecdysozoa</taxon>
        <taxon>Arthropoda</taxon>
        <taxon>Hexapoda</taxon>
        <taxon>Insecta</taxon>
        <taxon>Pterygota</taxon>
        <taxon>Neoptera</taxon>
        <taxon>Endopterygota</taxon>
        <taxon>Coleoptera</taxon>
        <taxon>Polyphaga</taxon>
        <taxon>Scarabaeiformia</taxon>
        <taxon>Scarabaeidae</taxon>
        <taxon>Rutelinae</taxon>
        <taxon>Popillia</taxon>
    </lineage>
</organism>